<evidence type="ECO:0000313" key="10">
    <source>
        <dbReference type="Proteomes" id="UP000623795"/>
    </source>
</evidence>
<evidence type="ECO:0000256" key="2">
    <source>
        <dbReference type="ARBA" id="ARBA00022723"/>
    </source>
</evidence>
<organism evidence="9 10">
    <name type="scientific">Aromatoleum toluvorans</name>
    <dbReference type="NCBI Taxonomy" id="92002"/>
    <lineage>
        <taxon>Bacteria</taxon>
        <taxon>Pseudomonadati</taxon>
        <taxon>Pseudomonadota</taxon>
        <taxon>Betaproteobacteria</taxon>
        <taxon>Rhodocyclales</taxon>
        <taxon>Rhodocyclaceae</taxon>
        <taxon>Aromatoleum</taxon>
    </lineage>
</organism>
<evidence type="ECO:0000313" key="9">
    <source>
        <dbReference type="EMBL" id="NMG43089.1"/>
    </source>
</evidence>
<accession>A0ABX1PXX4</accession>
<reference evidence="9 10" key="1">
    <citation type="submission" date="2019-12" db="EMBL/GenBank/DDBJ databases">
        <title>Comparative genomics gives insights into the taxonomy of the Azoarcus-Aromatoleum group and reveals separate origins of nif in the plant-associated Azoarcus and non-plant-associated Aromatoleum sub-groups.</title>
        <authorList>
            <person name="Lafos M."/>
            <person name="Maluk M."/>
            <person name="Batista M."/>
            <person name="Junghare M."/>
            <person name="Carmona M."/>
            <person name="Faoro H."/>
            <person name="Cruz L.M."/>
            <person name="Battistoni F."/>
            <person name="De Souza E."/>
            <person name="Pedrosa F."/>
            <person name="Chen W.-M."/>
            <person name="Poole P.S."/>
            <person name="Dixon R.A."/>
            <person name="James E.K."/>
        </authorList>
    </citation>
    <scope>NUCLEOTIDE SEQUENCE [LARGE SCALE GENOMIC DNA]</scope>
    <source>
        <strain evidence="9 10">Td21</strain>
    </source>
</reference>
<keyword evidence="4 6" id="KW-0862">Zinc</keyword>
<keyword evidence="1 6" id="KW-0645">Protease</keyword>
<evidence type="ECO:0000256" key="3">
    <source>
        <dbReference type="ARBA" id="ARBA00022801"/>
    </source>
</evidence>
<keyword evidence="7" id="KW-0812">Transmembrane</keyword>
<gene>
    <name evidence="9" type="ORF">GPA22_05010</name>
</gene>
<dbReference type="InterPro" id="IPR001915">
    <property type="entry name" value="Peptidase_M48"/>
</dbReference>
<dbReference type="EMBL" id="WTVN01000005">
    <property type="protein sequence ID" value="NMG43089.1"/>
    <property type="molecule type" value="Genomic_DNA"/>
</dbReference>
<comment type="caution">
    <text evidence="9">The sequence shown here is derived from an EMBL/GenBank/DDBJ whole genome shotgun (WGS) entry which is preliminary data.</text>
</comment>
<comment type="similarity">
    <text evidence="6">Belongs to the peptidase M48 family.</text>
</comment>
<dbReference type="Proteomes" id="UP000623795">
    <property type="component" value="Unassembled WGS sequence"/>
</dbReference>
<comment type="cofactor">
    <cofactor evidence="6">
        <name>Zn(2+)</name>
        <dbReference type="ChEBI" id="CHEBI:29105"/>
    </cofactor>
    <text evidence="6">Binds 1 zinc ion per subunit.</text>
</comment>
<dbReference type="CDD" id="cd07328">
    <property type="entry name" value="M48_Ste24p_like"/>
    <property type="match status" value="1"/>
</dbReference>
<keyword evidence="2" id="KW-0479">Metal-binding</keyword>
<evidence type="ECO:0000256" key="7">
    <source>
        <dbReference type="SAM" id="Phobius"/>
    </source>
</evidence>
<proteinExistence type="inferred from homology"/>
<evidence type="ECO:0000259" key="8">
    <source>
        <dbReference type="Pfam" id="PF01435"/>
    </source>
</evidence>
<keyword evidence="3 6" id="KW-0378">Hydrolase</keyword>
<evidence type="ECO:0000256" key="1">
    <source>
        <dbReference type="ARBA" id="ARBA00022670"/>
    </source>
</evidence>
<evidence type="ECO:0000256" key="5">
    <source>
        <dbReference type="ARBA" id="ARBA00023049"/>
    </source>
</evidence>
<dbReference type="GO" id="GO:0008237">
    <property type="term" value="F:metallopeptidase activity"/>
    <property type="evidence" value="ECO:0007669"/>
    <property type="project" value="UniProtKB-KW"/>
</dbReference>
<keyword evidence="5 6" id="KW-0482">Metalloprotease</keyword>
<keyword evidence="7" id="KW-0472">Membrane</keyword>
<name>A0ABX1PXX4_9RHOO</name>
<feature type="transmembrane region" description="Helical" evidence="7">
    <location>
        <begin position="21"/>
        <end position="45"/>
    </location>
</feature>
<evidence type="ECO:0000256" key="6">
    <source>
        <dbReference type="RuleBase" id="RU003983"/>
    </source>
</evidence>
<feature type="transmembrane region" description="Helical" evidence="7">
    <location>
        <begin position="57"/>
        <end position="83"/>
    </location>
</feature>
<dbReference type="Pfam" id="PF01435">
    <property type="entry name" value="Peptidase_M48"/>
    <property type="match status" value="1"/>
</dbReference>
<keyword evidence="10" id="KW-1185">Reference proteome</keyword>
<sequence length="377" mass="41877">MAAVPTRLSRTRARLARTLGLRAAIGLSTMTLLAAVLGTAAVLLVGWTWAALVDGDVAHAVAAVVSFLVALAACALILGWLLAPTAKPDGVRLPRELAEELFGLVDRMGKRFGGIRIDAVWVVGDMNAAILQRPRWGWVGPLETHLMIGLPLAHSVSRRQFGAILAHEFAHLAAQRQGLHAWWGHLRAWWFRALDRCIEDMPRLGGMLERWSAGDLRAAMRLSRLEEFEADAGAAHVVGAQRVGEALVEVALKERFLNEDYWRKIMEQSRTAPQPLVRPFREMGLGVMAGFRRPEPGPVDIRDMFGGTASTADFHPTLADRLRVLRVDPAVPVCGGESLATTHLGPILPTLSWVFDRAWWQDSRRDWRRRYERARRA</sequence>
<dbReference type="RefSeq" id="WP_169255004.1">
    <property type="nucleotide sequence ID" value="NZ_WTVN01000005.1"/>
</dbReference>
<keyword evidence="7" id="KW-1133">Transmembrane helix</keyword>
<protein>
    <submittedName>
        <fullName evidence="9">M48 family metalloprotease</fullName>
    </submittedName>
</protein>
<feature type="domain" description="Peptidase M48" evidence="8">
    <location>
        <begin position="156"/>
        <end position="326"/>
    </location>
</feature>
<evidence type="ECO:0000256" key="4">
    <source>
        <dbReference type="ARBA" id="ARBA00022833"/>
    </source>
</evidence>